<dbReference type="GO" id="GO:0003678">
    <property type="term" value="F:DNA helicase activity"/>
    <property type="evidence" value="ECO:0007669"/>
    <property type="project" value="UniProtKB-UniRule"/>
</dbReference>
<dbReference type="KEGG" id="dee:HQN60_14445"/>
<comment type="subunit">
    <text evidence="10">Heterotrimer of RecB, RecC and RecD. All subunits contribute to DNA-binding.</text>
</comment>
<dbReference type="SUPFAM" id="SSF52980">
    <property type="entry name" value="Restriction endonuclease-like"/>
    <property type="match status" value="1"/>
</dbReference>
<keyword evidence="8 10" id="KW-0238">DNA-binding</keyword>
<evidence type="ECO:0000256" key="7">
    <source>
        <dbReference type="ARBA" id="ARBA00022840"/>
    </source>
</evidence>
<comment type="function">
    <text evidence="10">A helicase/nuclease that prepares dsDNA breaks (DSB) for recombinational DNA repair. Binds to DSBs and unwinds DNA via a highly rapid and processive ATP-dependent bidirectional helicase activity. Unwinds dsDNA until it encounters a Chi (crossover hotspot instigator) sequence from the 3' direction. Cuts ssDNA a few nucleotides 3' to the Chi site. The properties and activities of the enzyme are changed at Chi. The Chi-altered holoenzyme produces a long 3'-ssDNA overhang and facilitates RecA-binding to the ssDNA for homologous DNA recombination and repair. Holoenzyme degrades any linearized DNA that is unable to undergo homologous recombination. In the holoenzyme this subunit recognizes the wild-type Chi sequence, and when added to isolated RecB increases its ATP-dependent helicase processivity.</text>
</comment>
<evidence type="ECO:0000256" key="2">
    <source>
        <dbReference type="ARBA" id="ARBA00022741"/>
    </source>
</evidence>
<dbReference type="InterPro" id="IPR013986">
    <property type="entry name" value="DExx_box_DNA_helicase_dom_sf"/>
</dbReference>
<comment type="similarity">
    <text evidence="10">Belongs to the RecC family.</text>
</comment>
<dbReference type="InterPro" id="IPR006697">
    <property type="entry name" value="RecC"/>
</dbReference>
<comment type="miscellaneous">
    <text evidence="10">In the RecBCD complex, RecB has a slow 3'-5' helicase, an exonuclease activity and loads RecA onto ssDNA, RecD has a fast 5'-3' helicase activity, while RecC stimulates the ATPase and processivity of the RecB helicase and contributes to recognition of the Chi site.</text>
</comment>
<dbReference type="Proteomes" id="UP000504844">
    <property type="component" value="Chromosome"/>
</dbReference>
<gene>
    <name evidence="10 12" type="primary">recC</name>
    <name evidence="12" type="ORF">HQN60_14445</name>
</gene>
<dbReference type="InterPro" id="IPR027417">
    <property type="entry name" value="P-loop_NTPase"/>
</dbReference>
<evidence type="ECO:0000256" key="5">
    <source>
        <dbReference type="ARBA" id="ARBA00022806"/>
    </source>
</evidence>
<dbReference type="NCBIfam" id="TIGR01450">
    <property type="entry name" value="recC"/>
    <property type="match status" value="1"/>
</dbReference>
<dbReference type="HAMAP" id="MF_01486">
    <property type="entry name" value="RecC"/>
    <property type="match status" value="1"/>
</dbReference>
<dbReference type="InterPro" id="IPR011335">
    <property type="entry name" value="Restrct_endonuc-II-like"/>
</dbReference>
<dbReference type="GO" id="GO:0009338">
    <property type="term" value="C:exodeoxyribonuclease V complex"/>
    <property type="evidence" value="ECO:0007669"/>
    <property type="project" value="InterPro"/>
</dbReference>
<dbReference type="PANTHER" id="PTHR30591:SF1">
    <property type="entry name" value="RECBCD ENZYME SUBUNIT RECC"/>
    <property type="match status" value="1"/>
</dbReference>
<evidence type="ECO:0000256" key="8">
    <source>
        <dbReference type="ARBA" id="ARBA00023125"/>
    </source>
</evidence>
<dbReference type="Pfam" id="PF04257">
    <property type="entry name" value="Exonuc_V_gamma"/>
    <property type="match status" value="1"/>
</dbReference>
<accession>A0A6M8SUL0</accession>
<keyword evidence="3 10" id="KW-0227">DNA damage</keyword>
<dbReference type="EMBL" id="CP054143">
    <property type="protein sequence ID" value="QKJ67824.1"/>
    <property type="molecule type" value="Genomic_DNA"/>
</dbReference>
<keyword evidence="6 10" id="KW-0269">Exonuclease</keyword>
<dbReference type="Gene3D" id="3.40.50.300">
    <property type="entry name" value="P-loop containing nucleotide triphosphate hydrolases"/>
    <property type="match status" value="2"/>
</dbReference>
<keyword evidence="1 10" id="KW-0540">Nuclease</keyword>
<dbReference type="GO" id="GO:0008854">
    <property type="term" value="F:exodeoxyribonuclease V activity"/>
    <property type="evidence" value="ECO:0007669"/>
    <property type="project" value="InterPro"/>
</dbReference>
<evidence type="ECO:0000259" key="11">
    <source>
        <dbReference type="Pfam" id="PF17946"/>
    </source>
</evidence>
<dbReference type="PANTHER" id="PTHR30591">
    <property type="entry name" value="RECBCD ENZYME SUBUNIT RECC"/>
    <property type="match status" value="1"/>
</dbReference>
<dbReference type="Gene3D" id="1.10.10.160">
    <property type="match status" value="1"/>
</dbReference>
<dbReference type="PIRSF" id="PIRSF000980">
    <property type="entry name" value="RecC"/>
    <property type="match status" value="1"/>
</dbReference>
<evidence type="ECO:0000256" key="10">
    <source>
        <dbReference type="HAMAP-Rule" id="MF_01486"/>
    </source>
</evidence>
<evidence type="ECO:0000256" key="6">
    <source>
        <dbReference type="ARBA" id="ARBA00022839"/>
    </source>
</evidence>
<evidence type="ECO:0000256" key="4">
    <source>
        <dbReference type="ARBA" id="ARBA00022801"/>
    </source>
</evidence>
<dbReference type="SUPFAM" id="SSF52540">
    <property type="entry name" value="P-loop containing nucleoside triphosphate hydrolases"/>
    <property type="match status" value="2"/>
</dbReference>
<dbReference type="Gene3D" id="3.40.50.10930">
    <property type="match status" value="1"/>
</dbReference>
<dbReference type="GO" id="GO:0005524">
    <property type="term" value="F:ATP binding"/>
    <property type="evidence" value="ECO:0007669"/>
    <property type="project" value="UniProtKB-UniRule"/>
</dbReference>
<dbReference type="Pfam" id="PF17946">
    <property type="entry name" value="RecC_C"/>
    <property type="match status" value="1"/>
</dbReference>
<keyword evidence="7 10" id="KW-0067">ATP-binding</keyword>
<dbReference type="GO" id="GO:0003677">
    <property type="term" value="F:DNA binding"/>
    <property type="evidence" value="ECO:0007669"/>
    <property type="project" value="UniProtKB-UniRule"/>
</dbReference>
<dbReference type="GO" id="GO:0000724">
    <property type="term" value="P:double-strand break repair via homologous recombination"/>
    <property type="evidence" value="ECO:0007669"/>
    <property type="project" value="UniProtKB-UniRule"/>
</dbReference>
<dbReference type="AlphaFoldDB" id="A0A6M8SUL0"/>
<proteinExistence type="inferred from homology"/>
<dbReference type="RefSeq" id="WP_173534325.1">
    <property type="nucleotide sequence ID" value="NZ_CP054143.1"/>
</dbReference>
<evidence type="ECO:0000256" key="9">
    <source>
        <dbReference type="ARBA" id="ARBA00023204"/>
    </source>
</evidence>
<sequence length="1178" mass="130328">MSSRLHIYQSNRLENLFELLQALYGVALSDPFASEKIIVSSKGMERWLRFKLADRVGICAGIDFQLPASFVWSLLKDALPHLQADSPYSASPLAWRLFGVLPTSGARAASPIVAAYLSEGDARRQMALAGKLADVFDQYLVFRSHWIAAWEAGQLVGLGPDEAWQATLWREVKASIDGDFGAMPHRADMFVQLFNAWQNDGPSRLPERITVFGIAGMPPAYIDVLGALAEHIDVNLFLLNPCREEWGAIVSAQVIARRELDRKQESLYLDIGHPLLASMGKAGRDFYRAVTEAFPWSGGGEQWLFYDPLEHIATPSLLQTLQSDVLNLLNRDVLNAQVVAKNDRSLTFHNAHSAMREVEILHDEIAAMLVNDDSLLASEIAVLLPDMGPYAPLIEAVFGDAKASGAPNIPFNIADLTTQQECPAVDVLMQLLQLPESRCKADEMYGLLETPQVAARFDISSDQLLTLRHWIAAVGIRWGLDAAHRAEFDLSDMGAANTWQLGLDRLLLGLALPNALAGDAVPLWGEDTSELAALAPWDDLEGSQASLLAKLTTFITAVGQWRAALSVARTLPEWRDAALLLLENFILFDEHDEAELKLAEAIRTTLADLADEAQLAGLTEPVPREVVCDWLQHRFENSSRGSGFMSRGVTFCTMVPMRGLPFRVVAVLGLNENDFPRNPPTAGFDLIAQHPRLGDRSRRLDDRYLFLDLILAAREKLYLSWVGRSLKDDAHFPPSVLVSDVLDCVAQGFFLEGDIDASIEVRRANLLQHLTLEYPLQPFSLQNFVGHTPENNANAIASFNPLWCRAAEQIALAAMGRVSSVTKSADEGEAVLSEQMQSDALNDAVASNLAAAEQYPPFAMPNSLRWDELAQCLAKPAAYFLRHRANLHFQPSANDAGLEDDEAFDLKDFRDNAVRDLGLKYGLEAHDLAFARGNTPLGVPGEMLVDEQLFAACALLDALPRYQCSDQLPAQMVQMTLSPSWSRSPSDVQITGWLDACYADGRIVLKSQIYPRDVFRAWVEHLLLCAMQPSAMQTVTRWLSPERVLYCSPIAPEQATAYLSDILALYQAAMAAPLPFFPHSALAWGKALPSDTVEDEDTQALRWAAAIKRWLPSFNRDGEWLEVQNQLLWPQDPLQIDSANGVQFTAWATRIVLPMLAAVEERTLHHDLNRLLAEQGAA</sequence>
<evidence type="ECO:0000313" key="13">
    <source>
        <dbReference type="Proteomes" id="UP000504844"/>
    </source>
</evidence>
<dbReference type="InterPro" id="IPR041500">
    <property type="entry name" value="RecC_C"/>
</dbReference>
<evidence type="ECO:0000256" key="3">
    <source>
        <dbReference type="ARBA" id="ARBA00022763"/>
    </source>
</evidence>
<keyword evidence="2 10" id="KW-0547">Nucleotide-binding</keyword>
<keyword evidence="9 10" id="KW-0234">DNA repair</keyword>
<evidence type="ECO:0000313" key="12">
    <source>
        <dbReference type="EMBL" id="QKJ67824.1"/>
    </source>
</evidence>
<protein>
    <recommendedName>
        <fullName evidence="10">RecBCD enzyme subunit RecC</fullName>
    </recommendedName>
    <alternativeName>
        <fullName evidence="10">Exonuclease V subunit RecC</fullName>
        <shortName evidence="10">ExoV subunit RecC</shortName>
    </alternativeName>
    <alternativeName>
        <fullName evidence="10">Helicase/nuclease RecBCD subunit RecC</fullName>
    </alternativeName>
</protein>
<feature type="domain" description="RecC C-terminal" evidence="11">
    <location>
        <begin position="863"/>
        <end position="1087"/>
    </location>
</feature>
<organism evidence="12 13">
    <name type="scientific">Deefgea piscis</name>
    <dbReference type="NCBI Taxonomy" id="2739061"/>
    <lineage>
        <taxon>Bacteria</taxon>
        <taxon>Pseudomonadati</taxon>
        <taxon>Pseudomonadota</taxon>
        <taxon>Betaproteobacteria</taxon>
        <taxon>Neisseriales</taxon>
        <taxon>Chitinibacteraceae</taxon>
        <taxon>Deefgea</taxon>
    </lineage>
</organism>
<name>A0A6M8SUL0_9NEIS</name>
<keyword evidence="4 10" id="KW-0378">Hydrolase</keyword>
<evidence type="ECO:0000256" key="1">
    <source>
        <dbReference type="ARBA" id="ARBA00022722"/>
    </source>
</evidence>
<keyword evidence="13" id="KW-1185">Reference proteome</keyword>
<keyword evidence="5 10" id="KW-0347">Helicase</keyword>
<reference evidence="12 13" key="1">
    <citation type="submission" date="2020-05" db="EMBL/GenBank/DDBJ databases">
        <title>Complete genome sequence of Deefgea sp. D17.</title>
        <authorList>
            <person name="Bae J.-W."/>
            <person name="Han J.E."/>
        </authorList>
    </citation>
    <scope>NUCLEOTIDE SEQUENCE [LARGE SCALE GENOMIC DNA]</scope>
    <source>
        <strain evidence="12 13">D17</strain>
    </source>
</reference>